<dbReference type="EMBL" id="MHKD01000045">
    <property type="protein sequence ID" value="OGY81349.1"/>
    <property type="molecule type" value="Genomic_DNA"/>
</dbReference>
<dbReference type="Proteomes" id="UP000176952">
    <property type="component" value="Unassembled WGS sequence"/>
</dbReference>
<reference evidence="2 3" key="1">
    <citation type="journal article" date="2016" name="Nat. Commun.">
        <title>Thousands of microbial genomes shed light on interconnected biogeochemical processes in an aquifer system.</title>
        <authorList>
            <person name="Anantharaman K."/>
            <person name="Brown C.T."/>
            <person name="Hug L.A."/>
            <person name="Sharon I."/>
            <person name="Castelle C.J."/>
            <person name="Probst A.J."/>
            <person name="Thomas B.C."/>
            <person name="Singh A."/>
            <person name="Wilkins M.J."/>
            <person name="Karaoz U."/>
            <person name="Brodie E.L."/>
            <person name="Williams K.H."/>
            <person name="Hubbard S.S."/>
            <person name="Banfield J.F."/>
        </authorList>
    </citation>
    <scope>NUCLEOTIDE SEQUENCE [LARGE SCALE GENOMIC DNA]</scope>
</reference>
<accession>A0A1G2AY29</accession>
<organism evidence="2 3">
    <name type="scientific">Candidatus Kerfeldbacteria bacterium RIFCSPHIGHO2_12_FULL_48_17</name>
    <dbReference type="NCBI Taxonomy" id="1798542"/>
    <lineage>
        <taxon>Bacteria</taxon>
        <taxon>Candidatus Kerfeldiibacteriota</taxon>
    </lineage>
</organism>
<keyword evidence="1" id="KW-0812">Transmembrane</keyword>
<dbReference type="STRING" id="1798542.A3F54_00965"/>
<dbReference type="Pfam" id="PF18895">
    <property type="entry name" value="T4SS_pilin"/>
    <property type="match status" value="1"/>
</dbReference>
<dbReference type="AlphaFoldDB" id="A0A1G2AY29"/>
<name>A0A1G2AY29_9BACT</name>
<keyword evidence="1" id="KW-0472">Membrane</keyword>
<evidence type="ECO:0000313" key="3">
    <source>
        <dbReference type="Proteomes" id="UP000176952"/>
    </source>
</evidence>
<evidence type="ECO:0000313" key="2">
    <source>
        <dbReference type="EMBL" id="OGY81349.1"/>
    </source>
</evidence>
<feature type="transmembrane region" description="Helical" evidence="1">
    <location>
        <begin position="98"/>
        <end position="123"/>
    </location>
</feature>
<feature type="transmembrane region" description="Helical" evidence="1">
    <location>
        <begin position="58"/>
        <end position="77"/>
    </location>
</feature>
<dbReference type="InterPro" id="IPR043993">
    <property type="entry name" value="T4SS_pilin"/>
</dbReference>
<keyword evidence="1" id="KW-1133">Transmembrane helix</keyword>
<sequence length="356" mass="37980">MTAGRNRNTKYQNRFLLGLLAVAAIFIFTQPVFADVTLEVPLQGKETVEDLPEYIELMYNFALSAIGIVAMIMMMWGGFKWIAAAGSSSKIGDAKDSIYNAIIGLILALLSFSLLFIINPLLLRNANPTVKPPNIAGYDNLASVPKCTDIAPPNGECYLQPCAASTCDINSNGRQDVCRKSYCPGVDKEGGLVQTCQELPSGSGQFKCISEKGVSEACDNPKNDYAQCGNHKICVNGGCTDCQNQEYGTASGAKPCCEYLGLVNVNGRCFETLGFAGDSCTLDDECVSFICDTNQGVCIALPPGESCDVSEQCRLTKNDKENACVNGECCILNGTTTPDPAACCSKTVDSNNKCAN</sequence>
<comment type="caution">
    <text evidence="2">The sequence shown here is derived from an EMBL/GenBank/DDBJ whole genome shotgun (WGS) entry which is preliminary data.</text>
</comment>
<evidence type="ECO:0000256" key="1">
    <source>
        <dbReference type="SAM" id="Phobius"/>
    </source>
</evidence>
<protein>
    <submittedName>
        <fullName evidence="2">Uncharacterized protein</fullName>
    </submittedName>
</protein>
<proteinExistence type="predicted"/>
<gene>
    <name evidence="2" type="ORF">A3F54_00965</name>
</gene>